<protein>
    <submittedName>
        <fullName evidence="2">Uncharacterized protein</fullName>
    </submittedName>
</protein>
<organism evidence="2 3">
    <name type="scientific">Aminithiophilus ramosus</name>
    <dbReference type="NCBI Taxonomy" id="3029084"/>
    <lineage>
        <taxon>Bacteria</taxon>
        <taxon>Thermotogati</taxon>
        <taxon>Synergistota</taxon>
        <taxon>Synergistia</taxon>
        <taxon>Synergistales</taxon>
        <taxon>Aminithiophilaceae</taxon>
        <taxon>Aminithiophilus</taxon>
    </lineage>
</organism>
<dbReference type="AlphaFoldDB" id="A0A9Q7ANM9"/>
<name>A0A9Q7ANM9_9BACT</name>
<reference evidence="3" key="1">
    <citation type="submission" date="2021-04" db="EMBL/GenBank/DDBJ databases">
        <title>A novel Synergistetes isolate from a pyrite-forming mixed culture.</title>
        <authorList>
            <person name="Bunk B."/>
            <person name="Sproer C."/>
            <person name="Spring S."/>
            <person name="Pester M."/>
        </authorList>
    </citation>
    <scope>NUCLEOTIDE SEQUENCE [LARGE SCALE GENOMIC DNA]</scope>
    <source>
        <strain evidence="3">J.5.4.2-T.3.5.2</strain>
    </source>
</reference>
<dbReference type="SUPFAM" id="SSF52540">
    <property type="entry name" value="P-loop containing nucleoside triphosphate hydrolases"/>
    <property type="match status" value="1"/>
</dbReference>
<dbReference type="RefSeq" id="WP_274373856.1">
    <property type="nucleotide sequence ID" value="NZ_CP072943.1"/>
</dbReference>
<sequence>MTETEGIRRALMASLPERFTGDSGRSDPGRLYLPPAHVQALRLECSLVVGSRGVGKSFWTEALADRALRVLLGVAVTELESTEVHVGFSARPGIDAYPDQSTFEELRRAGFGAFDIWRAVVTRWLASLGGEAVPVESWPASVRWVRDNAEAVARLAEKVDRRLSEAGRKGLIVFDALDRTGVDWRVMDDTVRDLLRVVLWLTSHWALHAKVFLRDDQFTRPVTDFPDASKLLAMKSELTWQRHDLHGLLWQQLCNGAGEAGVVLRTLYGRVRGEDLAEREGIWYLDEKVKREELLQKKLFEALAGPWMGRDRRRGVPYTWIVGHLADGRGRTSPRSFLRALKTAVQDSSERYGDHDYPLHYESIKRGVQTASGVRIAEMAEDYPWVEALSEPLKGLTVPCSFVAVEERWRARFPEGPESVAPGKLPPSGAEKGWPGVREDMKKLGLLEVMEDGRINMPDLYRVGFGLGRKGGVKPMA</sequence>
<dbReference type="EMBL" id="CP072943">
    <property type="protein sequence ID" value="QTX32608.1"/>
    <property type="molecule type" value="Genomic_DNA"/>
</dbReference>
<gene>
    <name evidence="2" type="ORF">KAR29_01305</name>
</gene>
<dbReference type="KEGG" id="aram:KAR29_01305"/>
<evidence type="ECO:0000256" key="1">
    <source>
        <dbReference type="SAM" id="MobiDB-lite"/>
    </source>
</evidence>
<accession>A0A9Q7ANM9</accession>
<keyword evidence="3" id="KW-1185">Reference proteome</keyword>
<dbReference type="InterPro" id="IPR027417">
    <property type="entry name" value="P-loop_NTPase"/>
</dbReference>
<dbReference type="Proteomes" id="UP000671879">
    <property type="component" value="Chromosome"/>
</dbReference>
<feature type="region of interest" description="Disordered" evidence="1">
    <location>
        <begin position="416"/>
        <end position="436"/>
    </location>
</feature>
<evidence type="ECO:0000313" key="2">
    <source>
        <dbReference type="EMBL" id="QTX32608.1"/>
    </source>
</evidence>
<proteinExistence type="predicted"/>
<evidence type="ECO:0000313" key="3">
    <source>
        <dbReference type="Proteomes" id="UP000671879"/>
    </source>
</evidence>